<dbReference type="Proteomes" id="UP000037923">
    <property type="component" value="Unassembled WGS sequence"/>
</dbReference>
<evidence type="ECO:0000256" key="9">
    <source>
        <dbReference type="ARBA" id="ARBA00023136"/>
    </source>
</evidence>
<dbReference type="InterPro" id="IPR032675">
    <property type="entry name" value="LRR_dom_sf"/>
</dbReference>
<keyword evidence="15" id="KW-1185">Reference proteome</keyword>
<proteinExistence type="predicted"/>
<keyword evidence="7" id="KW-0677">Repeat</keyword>
<evidence type="ECO:0000256" key="3">
    <source>
        <dbReference type="ARBA" id="ARBA00022475"/>
    </source>
</evidence>
<keyword evidence="4" id="KW-0433">Leucine-rich repeat</keyword>
<feature type="chain" id="PRO_5005835963" evidence="13">
    <location>
        <begin position="30"/>
        <end position="1950"/>
    </location>
</feature>
<protein>
    <submittedName>
        <fullName evidence="14">Putative GP46-like surface antigen</fullName>
    </submittedName>
</protein>
<dbReference type="VEuPathDB" id="TriTrypDB:LpyrH10_17_2030"/>
<evidence type="ECO:0000256" key="7">
    <source>
        <dbReference type="ARBA" id="ARBA00022737"/>
    </source>
</evidence>
<dbReference type="GeneID" id="26907557"/>
<sequence length="1950" mass="209217">MACLKYPLRRMMVAGALLVLCVNALFVSAASTTDYTADQQKNTLAFLKGFAIAGSTLETSWTGTDFCSWPYVRCGYLASTLSFKAYSRPAFTGSLVLPELGADVNGSAVIFTEISASWFGQQVTGTLPTSWGRLRKLRTLRLNYNSLNGPLPADWSGMSALQSLYLNSNRLEGSLPGQWRLLSELKDLRLDNNSLSGALPAAWIRMSSLKDLYLNSNALSGTLPAAWVALTALWSLDLSNNQLTGSIPERWGELRVYTLELSSNRLCGCVPTKLKNGSYPPTVDPAVSAANCTTANVCEAHSSGSASAADDSEEIAMLTANEQNTLKFLRLVRAAVGGELRSLWGGVWYCGWQNVKCGSSGLASVTLNDVTLSGSVQLPELTSDIDGSLVDVTSFELHGKGASVTGALPTSWGRLTRLRTLDLSGNALNGSLPANWSAMTKLYTLNLAANALSGTLPVEWAAMPTLNELRLNNNSLAGAIPEEWNNMKSLQDIYLAGNDFCGCVPSAWKPGYPPYVRADDAVTSPKCRTAYRCVDGSGSSDSMAGMTEEEKSTLKFLRGFAAKTPFLASRWTGIYYCEWPYVRCGTYSNVLNFGALNSPVFTGSLELPELGADVNGSAVIFNEISVNEFGQNVTGKLPASWGRLTRLRMLDLSGNALTGSLPADWSGMAALQSLDLSSNRLEGSLPGQWGFLSKLRWFRLSSNALTGTLPAEWKTMSGLSTLNLSSNALSGSLPADWASVEYLRSLYLAANQFTGSIPAQWAAQWTYIIADLSRNHLCGCLPDGWSKKTYNIDITVDAAVSSSNCSDKNACDVHNTTTTTTAAPTQEQRNTLKFLQAFSTMDPSLAMRWTGSSYCDWAYVKCSADGAVQLDLSPLPLATAVSRTKVAALMKTVTSTATVRLPELAADVDGQQVAVTELSVYGKGSRVAGTLPASWGRLRKLQTLRLNGNSLNGPLPADWSGMSALETLYLNSNRLEGSLPGQWRLLSELKDLRLDNNTLSGALPAAWIRMPSLKTLYLNNSALSGTLPEAWASMPALGYLYLSKNQLVGSIPERWGELRLYTLELSSNRLCGCVPTKLKNKFYVTITVDPAVSAANCTTANVCEAHSSGSASAADDSEEIAMLTANEQNTLKFLRLVRAAVGGELRSLWGGVWYCGWQNVKCGSDGLVSVTLNDVTLSDSVQLPELTADIDGSLVDVTSFELHGKGASVTGALPTSWGRLRKLQTLRLNGNSLNGPLPADWSGMSALETLYLNSNRLEGSLPGQWRLLSELKDLRLDNNTLSGALPAAWIRMPSLKTLYLNNSALSGTLPEAWASMPALGYLYLSKNQLVGSIPERWGELRLYTLELSSNRLCGCVPTKLKNKFYVTITVDPAVSAANCTTANVCEAHSSGSASAADDSEEIAMLTANEQNTLKFLRLVRAAVGGELRSLWGGVWYCGWQNVKCGSDGLVSVTLNDVTLSDSVQLPELTADIDGSLVDVTSFELHGKGASVTGALPTSWGRLRKLQTLRLNGNSLNGPLPADWSGMSALETLYLNSNRLEGSLPGQWRLLSELKDLRLDNNTLSGALPAAWIRMPSLKTLYLNNSALSGTLPEAWASMPALGYLYLSKNQLVGSIPERWGELRLYTLELSSNRLCGCIPTKLKNNFYVTITVDPAVSAANCTTANVCEAHSSGSASAADDSEEIAMLTANEQNTLKFLRLVRAAVGGELRSLWGGVWYCGWWNVKCGSSRLVSVTLNDVTLSGSVQLPELTADIDGSLVDVTSFELHGKGARVTGSLPASWGRLARLQTVRVQSNAITGTLPSAWSEMTSLRSLNVSGNALSGGVPDSWGGMTKLVSVDLKGTGLCGCLPAGWKSKTVAADAALTARDCASANACPAVSSTSAPPKKKSGRNLIPLWCVLGAVGGLLVGLAVGFGVRFYRRRQRDREVSGFQTVQEAEMEPFAKMPDSPY</sequence>
<dbReference type="PRINTS" id="PR00019">
    <property type="entry name" value="LEURICHRPT"/>
</dbReference>
<dbReference type="InterPro" id="IPR003591">
    <property type="entry name" value="Leu-rich_rpt_typical-subtyp"/>
</dbReference>
<dbReference type="FunFam" id="3.80.10.10:FF:000383">
    <property type="entry name" value="Leucine-rich repeat receptor protein kinase EMS1"/>
    <property type="match status" value="2"/>
</dbReference>
<dbReference type="SUPFAM" id="SSF52047">
    <property type="entry name" value="RNI-like"/>
    <property type="match status" value="1"/>
</dbReference>
<evidence type="ECO:0000313" key="15">
    <source>
        <dbReference type="Proteomes" id="UP000037923"/>
    </source>
</evidence>
<keyword evidence="3" id="KW-1003">Cell membrane</keyword>
<dbReference type="SMART" id="SM00369">
    <property type="entry name" value="LRR_TYP"/>
    <property type="match status" value="26"/>
</dbReference>
<dbReference type="GO" id="GO:0005886">
    <property type="term" value="C:plasma membrane"/>
    <property type="evidence" value="ECO:0007669"/>
    <property type="project" value="UniProtKB-SubCell"/>
</dbReference>
<dbReference type="FunFam" id="3.80.10.10:FF:000041">
    <property type="entry name" value="LRR receptor-like serine/threonine-protein kinase ERECTA"/>
    <property type="match status" value="2"/>
</dbReference>
<gene>
    <name evidence="14" type="ORF">ABB37_07271</name>
</gene>
<reference evidence="14 15" key="1">
    <citation type="submission" date="2015-07" db="EMBL/GenBank/DDBJ databases">
        <title>High-quality genome of monoxenous trypanosomatid Leptomonas pyrrhocoris.</title>
        <authorList>
            <person name="Flegontov P."/>
            <person name="Butenko A."/>
            <person name="Firsov S."/>
            <person name="Vlcek C."/>
            <person name="Logacheva M.D."/>
            <person name="Field M."/>
            <person name="Filatov D."/>
            <person name="Flegontova O."/>
            <person name="Gerasimov E."/>
            <person name="Jackson A.P."/>
            <person name="Kelly S."/>
            <person name="Opperdoes F."/>
            <person name="O'Reilly A."/>
            <person name="Votypka J."/>
            <person name="Yurchenko V."/>
            <person name="Lukes J."/>
        </authorList>
    </citation>
    <scope>NUCLEOTIDE SEQUENCE [LARGE SCALE GENOMIC DNA]</scope>
    <source>
        <strain evidence="14">H10</strain>
    </source>
</reference>
<evidence type="ECO:0000313" key="14">
    <source>
        <dbReference type="EMBL" id="KPA77409.1"/>
    </source>
</evidence>
<evidence type="ECO:0000256" key="11">
    <source>
        <dbReference type="ARBA" id="ARBA00023180"/>
    </source>
</evidence>
<evidence type="ECO:0000256" key="5">
    <source>
        <dbReference type="ARBA" id="ARBA00022692"/>
    </source>
</evidence>
<dbReference type="Pfam" id="PF00560">
    <property type="entry name" value="LRR_1"/>
    <property type="match status" value="2"/>
</dbReference>
<dbReference type="Pfam" id="PF13855">
    <property type="entry name" value="LRR_8"/>
    <property type="match status" value="6"/>
</dbReference>
<keyword evidence="9 12" id="KW-0472">Membrane</keyword>
<evidence type="ECO:0000256" key="8">
    <source>
        <dbReference type="ARBA" id="ARBA00022989"/>
    </source>
</evidence>
<dbReference type="OMA" id="VSSMYNP"/>
<dbReference type="PANTHER" id="PTHR27000">
    <property type="entry name" value="LEUCINE-RICH REPEAT RECEPTOR-LIKE PROTEIN KINASE FAMILY PROTEIN-RELATED"/>
    <property type="match status" value="1"/>
</dbReference>
<name>A0A0M9FWI7_LEPPY</name>
<keyword evidence="11" id="KW-0325">Glycoprotein</keyword>
<comment type="caution">
    <text evidence="14">The sequence shown here is derived from an EMBL/GenBank/DDBJ whole genome shotgun (WGS) entry which is preliminary data.</text>
</comment>
<keyword evidence="10" id="KW-0675">Receptor</keyword>
<keyword evidence="5 12" id="KW-0812">Transmembrane</keyword>
<dbReference type="Gene3D" id="3.80.10.10">
    <property type="entry name" value="Ribonuclease Inhibitor"/>
    <property type="match status" value="9"/>
</dbReference>
<feature type="signal peptide" evidence="13">
    <location>
        <begin position="1"/>
        <end position="29"/>
    </location>
</feature>
<dbReference type="OrthoDB" id="1877432at2759"/>
<dbReference type="EMBL" id="LGTL01000017">
    <property type="protein sequence ID" value="KPA77409.1"/>
    <property type="molecule type" value="Genomic_DNA"/>
</dbReference>
<evidence type="ECO:0000256" key="2">
    <source>
        <dbReference type="ARBA" id="ARBA00004236"/>
    </source>
</evidence>
<evidence type="ECO:0000256" key="12">
    <source>
        <dbReference type="SAM" id="Phobius"/>
    </source>
</evidence>
<evidence type="ECO:0000256" key="10">
    <source>
        <dbReference type="ARBA" id="ARBA00023170"/>
    </source>
</evidence>
<feature type="transmembrane region" description="Helical" evidence="12">
    <location>
        <begin position="1894"/>
        <end position="1916"/>
    </location>
</feature>
<evidence type="ECO:0000256" key="1">
    <source>
        <dbReference type="ARBA" id="ARBA00004167"/>
    </source>
</evidence>
<organism evidence="14 15">
    <name type="scientific">Leptomonas pyrrhocoris</name>
    <name type="common">Firebug parasite</name>
    <dbReference type="NCBI Taxonomy" id="157538"/>
    <lineage>
        <taxon>Eukaryota</taxon>
        <taxon>Discoba</taxon>
        <taxon>Euglenozoa</taxon>
        <taxon>Kinetoplastea</taxon>
        <taxon>Metakinetoplastina</taxon>
        <taxon>Trypanosomatida</taxon>
        <taxon>Trypanosomatidae</taxon>
        <taxon>Leishmaniinae</taxon>
        <taxon>Leptomonas</taxon>
    </lineage>
</organism>
<dbReference type="RefSeq" id="XP_015655848.1">
    <property type="nucleotide sequence ID" value="XM_015805842.1"/>
</dbReference>
<evidence type="ECO:0000256" key="13">
    <source>
        <dbReference type="SAM" id="SignalP"/>
    </source>
</evidence>
<accession>A0A0M9FWI7</accession>
<evidence type="ECO:0000256" key="4">
    <source>
        <dbReference type="ARBA" id="ARBA00022614"/>
    </source>
</evidence>
<evidence type="ECO:0000256" key="6">
    <source>
        <dbReference type="ARBA" id="ARBA00022729"/>
    </source>
</evidence>
<keyword evidence="8 12" id="KW-1133">Transmembrane helix</keyword>
<dbReference type="SUPFAM" id="SSF52058">
    <property type="entry name" value="L domain-like"/>
    <property type="match status" value="4"/>
</dbReference>
<comment type="subcellular location">
    <subcellularLocation>
        <location evidence="2">Cell membrane</location>
    </subcellularLocation>
    <subcellularLocation>
        <location evidence="1">Membrane</location>
        <topology evidence="1">Single-pass membrane protein</topology>
    </subcellularLocation>
</comment>
<dbReference type="InterPro" id="IPR001611">
    <property type="entry name" value="Leu-rich_rpt"/>
</dbReference>
<keyword evidence="6 13" id="KW-0732">Signal</keyword>